<dbReference type="SUPFAM" id="SSF53850">
    <property type="entry name" value="Periplasmic binding protein-like II"/>
    <property type="match status" value="1"/>
</dbReference>
<dbReference type="InterPro" id="IPR005673">
    <property type="entry name" value="ABC_phos-bd_PstS"/>
</dbReference>
<proteinExistence type="inferred from homology"/>
<feature type="domain" description="PBP" evidence="7">
    <location>
        <begin position="44"/>
        <end position="329"/>
    </location>
</feature>
<evidence type="ECO:0000313" key="9">
    <source>
        <dbReference type="EMBL" id="GEC85794.1"/>
    </source>
</evidence>
<dbReference type="PROSITE" id="PS51257">
    <property type="entry name" value="PROKAR_LIPOPROTEIN"/>
    <property type="match status" value="1"/>
</dbReference>
<evidence type="ECO:0000256" key="5">
    <source>
        <dbReference type="SAM" id="MobiDB-lite"/>
    </source>
</evidence>
<reference evidence="8" key="1">
    <citation type="submission" date="2015-11" db="EMBL/GenBank/DDBJ databases">
        <authorList>
            <person name="Zhang Y."/>
            <person name="Guo Z."/>
        </authorList>
    </citation>
    <scope>NUCLEOTIDE SEQUENCE [LARGE SCALE GENOMIC DNA]</scope>
    <source>
        <strain evidence="8">Mu292</strain>
    </source>
</reference>
<dbReference type="Proteomes" id="UP000319986">
    <property type="component" value="Unassembled WGS sequence"/>
</dbReference>
<dbReference type="RefSeq" id="WP_014009119.1">
    <property type="nucleotide sequence ID" value="NZ_BJNT01000008.1"/>
</dbReference>
<dbReference type="GO" id="GO:0035435">
    <property type="term" value="P:phosphate ion transmembrane transport"/>
    <property type="evidence" value="ECO:0007669"/>
    <property type="project" value="InterPro"/>
</dbReference>
<reference evidence="11" key="2">
    <citation type="submission" date="2015-11" db="EMBL/GenBank/DDBJ databases">
        <authorList>
            <person name="Dugat-Bony E."/>
        </authorList>
    </citation>
    <scope>NUCLEOTIDE SEQUENCE [LARGE SCALE GENOMIC DNA]</scope>
    <source>
        <strain evidence="11">Mu292</strain>
    </source>
</reference>
<sequence>MKTVKYSAALAAVAAGSLLLTSCSNSDNGDSGADATSSFDLSGTTGELQGEGASSQQKAMEQFGVAYQSAVPGASLSYNATGSGAGQKQFIAGQVDFGGSDSPLKDDQIADAAKRCGGNDAWHLPLVVGPVAVAFHIDGIDELNLSVDTVAKIFKGEITNWNDPAIAAENEGVDLPDLPVSVLYRAEESGTSDNFQDFLKTATDGYWDTEGKTFPTKVGSGAQGSSGVADQVKATNGAVTYVESGYADAAGLGIAALDFGAGPVELNTESVNKALADVSFTGKGNDLIVDSDALFASKDAGAYPLALTTYEIVCSDGYDEETTSRVKDFLHTILDNQNDALEESGYVPLSGTFRDKLVTAVDAIGGSDSGDASDAADATE</sequence>
<dbReference type="Proteomes" id="UP000182498">
    <property type="component" value="Unassembled WGS sequence"/>
</dbReference>
<dbReference type="Proteomes" id="UP000260925">
    <property type="component" value="Unassembled WGS sequence"/>
</dbReference>
<dbReference type="PANTHER" id="PTHR42996:SF1">
    <property type="entry name" value="PHOSPHATE-BINDING PROTEIN PSTS"/>
    <property type="match status" value="1"/>
</dbReference>
<dbReference type="GO" id="GO:0042301">
    <property type="term" value="F:phosphate ion binding"/>
    <property type="evidence" value="ECO:0007669"/>
    <property type="project" value="InterPro"/>
</dbReference>
<evidence type="ECO:0000313" key="8">
    <source>
        <dbReference type="EMBL" id="CUU67102.1"/>
    </source>
</evidence>
<dbReference type="Gene3D" id="3.40.190.10">
    <property type="entry name" value="Periplasmic binding protein-like II"/>
    <property type="match status" value="2"/>
</dbReference>
<dbReference type="EMBL" id="BJNT01000008">
    <property type="protein sequence ID" value="GEC85794.1"/>
    <property type="molecule type" value="Genomic_DNA"/>
</dbReference>
<dbReference type="GeneID" id="82887257"/>
<dbReference type="CDD" id="cd13565">
    <property type="entry name" value="PBP2_PstS"/>
    <property type="match status" value="1"/>
</dbReference>
<evidence type="ECO:0000256" key="1">
    <source>
        <dbReference type="ARBA" id="ARBA00008725"/>
    </source>
</evidence>
<keyword evidence="3 4" id="KW-0592">Phosphate transport</keyword>
<reference evidence="9 13" key="4">
    <citation type="submission" date="2019-06" db="EMBL/GenBank/DDBJ databases">
        <title>Whole genome shotgun sequence of Corynebacterium variabile NBRC 15286.</title>
        <authorList>
            <person name="Hosoyama A."/>
            <person name="Uohara A."/>
            <person name="Ohji S."/>
            <person name="Ichikawa N."/>
        </authorList>
    </citation>
    <scope>NUCLEOTIDE SEQUENCE [LARGE SCALE GENOMIC DNA]</scope>
    <source>
        <strain evidence="9 13">NBRC 15286</strain>
    </source>
</reference>
<evidence type="ECO:0000313" key="10">
    <source>
        <dbReference type="EMBL" id="HAF71771.1"/>
    </source>
</evidence>
<gene>
    <name evidence="10" type="primary">pstS</name>
    <name evidence="9" type="ORF">CVA01_11080</name>
    <name evidence="8" type="ORF">CVAR292_02455</name>
    <name evidence="10" type="ORF">DCL06_01360</name>
</gene>
<protein>
    <recommendedName>
        <fullName evidence="4">Phosphate-binding protein</fullName>
    </recommendedName>
</protein>
<dbReference type="EMBL" id="FAUH01000018">
    <property type="protein sequence ID" value="CUU67102.1"/>
    <property type="molecule type" value="Genomic_DNA"/>
</dbReference>
<evidence type="ECO:0000313" key="13">
    <source>
        <dbReference type="Proteomes" id="UP000319986"/>
    </source>
</evidence>
<dbReference type="PIRSF" id="PIRSF002756">
    <property type="entry name" value="PstS"/>
    <property type="match status" value="1"/>
</dbReference>
<reference evidence="10 12" key="3">
    <citation type="journal article" date="2018" name="Nat. Biotechnol.">
        <title>A standardized bacterial taxonomy based on genome phylogeny substantially revises the tree of life.</title>
        <authorList>
            <person name="Parks D.H."/>
            <person name="Chuvochina M."/>
            <person name="Waite D.W."/>
            <person name="Rinke C."/>
            <person name="Skarshewski A."/>
            <person name="Chaumeil P.A."/>
            <person name="Hugenholtz P."/>
        </authorList>
    </citation>
    <scope>NUCLEOTIDE SEQUENCE [LARGE SCALE GENOMIC DNA]</scope>
    <source>
        <strain evidence="10">UBA9851</strain>
    </source>
</reference>
<accession>A0A0X2NNN5</accession>
<dbReference type="Pfam" id="PF12849">
    <property type="entry name" value="PBP_like_2"/>
    <property type="match status" value="1"/>
</dbReference>
<dbReference type="NCBIfam" id="TIGR00975">
    <property type="entry name" value="3a0107s03"/>
    <property type="match status" value="1"/>
</dbReference>
<organism evidence="8 11">
    <name type="scientific">Corynebacterium variabile</name>
    <dbReference type="NCBI Taxonomy" id="1727"/>
    <lineage>
        <taxon>Bacteria</taxon>
        <taxon>Bacillati</taxon>
        <taxon>Actinomycetota</taxon>
        <taxon>Actinomycetes</taxon>
        <taxon>Mycobacteriales</taxon>
        <taxon>Corynebacteriaceae</taxon>
        <taxon>Corynebacterium</taxon>
    </lineage>
</organism>
<evidence type="ECO:0000259" key="7">
    <source>
        <dbReference type="Pfam" id="PF12849"/>
    </source>
</evidence>
<evidence type="ECO:0000313" key="11">
    <source>
        <dbReference type="Proteomes" id="UP000182498"/>
    </source>
</evidence>
<comment type="similarity">
    <text evidence="1 4">Belongs to the PstS family.</text>
</comment>
<evidence type="ECO:0000256" key="2">
    <source>
        <dbReference type="ARBA" id="ARBA00022448"/>
    </source>
</evidence>
<dbReference type="InterPro" id="IPR024370">
    <property type="entry name" value="PBP_domain"/>
</dbReference>
<keyword evidence="6" id="KW-0732">Signal</keyword>
<dbReference type="OMA" id="FPYPVYA"/>
<dbReference type="GO" id="GO:0043190">
    <property type="term" value="C:ATP-binding cassette (ABC) transporter complex"/>
    <property type="evidence" value="ECO:0007669"/>
    <property type="project" value="InterPro"/>
</dbReference>
<feature type="region of interest" description="Disordered" evidence="5">
    <location>
        <begin position="31"/>
        <end position="55"/>
    </location>
</feature>
<name>A0A0X2NNN5_9CORY</name>
<dbReference type="AlphaFoldDB" id="A0A0X2NNN5"/>
<evidence type="ECO:0000313" key="12">
    <source>
        <dbReference type="Proteomes" id="UP000260925"/>
    </source>
</evidence>
<keyword evidence="11" id="KW-1185">Reference proteome</keyword>
<dbReference type="PANTHER" id="PTHR42996">
    <property type="entry name" value="PHOSPHATE-BINDING PROTEIN PSTS"/>
    <property type="match status" value="1"/>
</dbReference>
<evidence type="ECO:0000256" key="3">
    <source>
        <dbReference type="ARBA" id="ARBA00022592"/>
    </source>
</evidence>
<feature type="signal peptide" evidence="6">
    <location>
        <begin position="1"/>
        <end position="26"/>
    </location>
</feature>
<dbReference type="EMBL" id="DMDD01000038">
    <property type="protein sequence ID" value="HAF71771.1"/>
    <property type="molecule type" value="Genomic_DNA"/>
</dbReference>
<dbReference type="OrthoDB" id="9801510at2"/>
<evidence type="ECO:0000256" key="6">
    <source>
        <dbReference type="SAM" id="SignalP"/>
    </source>
</evidence>
<feature type="chain" id="PRO_5044547716" description="Phosphate-binding protein" evidence="6">
    <location>
        <begin position="27"/>
        <end position="380"/>
    </location>
</feature>
<dbReference type="InterPro" id="IPR050962">
    <property type="entry name" value="Phosphate-bind_PstS"/>
</dbReference>
<evidence type="ECO:0000256" key="4">
    <source>
        <dbReference type="PIRNR" id="PIRNR002756"/>
    </source>
</evidence>
<keyword evidence="2 4" id="KW-0813">Transport</keyword>